<dbReference type="KEGG" id="sbr:SY1_13240"/>
<protein>
    <submittedName>
        <fullName evidence="2">Uncharacterized protein</fullName>
    </submittedName>
</protein>
<dbReference type="AlphaFoldDB" id="A0AB94IXF5"/>
<gene>
    <name evidence="2" type="ORF">SY1_13240</name>
</gene>
<accession>A0AB94IXF5</accession>
<evidence type="ECO:0000256" key="1">
    <source>
        <dbReference type="SAM" id="MobiDB-lite"/>
    </source>
</evidence>
<sequence>MQVARLPGVGIKSCACSGQKESSAANSASSMASSTPAPGCDVMK</sequence>
<name>A0AB94IXF5_9BACT</name>
<dbReference type="Proteomes" id="UP000008957">
    <property type="component" value="Chromosome"/>
</dbReference>
<feature type="compositionally biased region" description="Low complexity" evidence="1">
    <location>
        <begin position="22"/>
        <end position="34"/>
    </location>
</feature>
<organism evidence="2 3">
    <name type="scientific">Fretibacterium fastidiosum</name>
    <dbReference type="NCBI Taxonomy" id="651822"/>
    <lineage>
        <taxon>Bacteria</taxon>
        <taxon>Thermotogati</taxon>
        <taxon>Synergistota</taxon>
        <taxon>Synergistia</taxon>
        <taxon>Synergistales</taxon>
        <taxon>Aminobacteriaceae</taxon>
        <taxon>Fretibacterium</taxon>
    </lineage>
</organism>
<feature type="region of interest" description="Disordered" evidence="1">
    <location>
        <begin position="22"/>
        <end position="44"/>
    </location>
</feature>
<dbReference type="EMBL" id="FP929056">
    <property type="protein sequence ID" value="CBL28430.1"/>
    <property type="molecule type" value="Genomic_DNA"/>
</dbReference>
<keyword evidence="3" id="KW-1185">Reference proteome</keyword>
<evidence type="ECO:0000313" key="2">
    <source>
        <dbReference type="EMBL" id="CBL28430.1"/>
    </source>
</evidence>
<reference evidence="2 3" key="2">
    <citation type="submission" date="2010-03" db="EMBL/GenBank/DDBJ databases">
        <authorList>
            <person name="Pajon A."/>
        </authorList>
    </citation>
    <scope>NUCLEOTIDE SEQUENCE [LARGE SCALE GENOMIC DNA]</scope>
    <source>
        <strain evidence="2 3">SGP1</strain>
    </source>
</reference>
<evidence type="ECO:0000313" key="3">
    <source>
        <dbReference type="Proteomes" id="UP000008957"/>
    </source>
</evidence>
<proteinExistence type="predicted"/>
<reference evidence="3" key="1">
    <citation type="submission" date="2010-03" db="EMBL/GenBank/DDBJ databases">
        <title>The genome sequence of Synergistetes sp. SGP1.</title>
        <authorList>
            <consortium name="metaHIT consortium -- http://www.metahit.eu/"/>
            <person name="Pajon A."/>
            <person name="Turner K."/>
            <person name="Parkhill J."/>
            <person name="Wade W."/>
            <person name="Vartoukian S."/>
        </authorList>
    </citation>
    <scope>NUCLEOTIDE SEQUENCE [LARGE SCALE GENOMIC DNA]</scope>
    <source>
        <strain evidence="3">SGP1</strain>
    </source>
</reference>